<evidence type="ECO:0000256" key="5">
    <source>
        <dbReference type="ARBA" id="ARBA00022723"/>
    </source>
</evidence>
<dbReference type="GO" id="GO:0015074">
    <property type="term" value="P:DNA integration"/>
    <property type="evidence" value="ECO:0007669"/>
    <property type="project" value="UniProtKB-KW"/>
</dbReference>
<evidence type="ECO:0000256" key="3">
    <source>
        <dbReference type="ARBA" id="ARBA00022670"/>
    </source>
</evidence>
<keyword evidence="13" id="KW-0808">Transferase</keyword>
<dbReference type="GO" id="GO:0046872">
    <property type="term" value="F:metal ion binding"/>
    <property type="evidence" value="ECO:0007669"/>
    <property type="project" value="UniProtKB-KW"/>
</dbReference>
<keyword evidence="7" id="KW-0255">Endonuclease</keyword>
<dbReference type="InterPro" id="IPR036397">
    <property type="entry name" value="RNaseH_sf"/>
</dbReference>
<dbReference type="PANTHER" id="PTHR42648:SF11">
    <property type="entry name" value="TRANSPOSON TY4-P GAG-POL POLYPROTEIN"/>
    <property type="match status" value="1"/>
</dbReference>
<dbReference type="InterPro" id="IPR039537">
    <property type="entry name" value="Retrotran_Ty1/copia-like"/>
</dbReference>
<evidence type="ECO:0000259" key="16">
    <source>
        <dbReference type="Pfam" id="PF22936"/>
    </source>
</evidence>
<dbReference type="GO" id="GO:0004519">
    <property type="term" value="F:endonuclease activity"/>
    <property type="evidence" value="ECO:0007669"/>
    <property type="project" value="UniProtKB-KW"/>
</dbReference>
<keyword evidence="5" id="KW-0479">Metal-binding</keyword>
<evidence type="ECO:0000256" key="11">
    <source>
        <dbReference type="ARBA" id="ARBA00022908"/>
    </source>
</evidence>
<gene>
    <name evidence="17" type="ORF">PM001_LOCUS8788</name>
</gene>
<dbReference type="PANTHER" id="PTHR42648">
    <property type="entry name" value="TRANSPOSASE, PUTATIVE-RELATED"/>
    <property type="match status" value="1"/>
</dbReference>
<keyword evidence="3" id="KW-0645">Protease</keyword>
<keyword evidence="6" id="KW-0547">Nucleotide-binding</keyword>
<protein>
    <recommendedName>
        <fullName evidence="16">Retrovirus-related Pol polyprotein from transposon TNT 1-94-like beta-barrel domain-containing protein</fullName>
    </recommendedName>
</protein>
<sequence>MKRDSQITPHRSDLFKYVTLNAGVEVTIADCKKLCVYRRGTVELKGLDDRRVKLMDVSYTPRLERRLLSAGRLAECGLSVDFRCFLCLIRGASSAIALGNEVGKAILLDFQQEEARFDTLIKTQRSTNDIPAVKRGIEKLGGGCMKDNHTVTSFPLRYVTKASHVLELVHTDVMEPMITLSKGGAKHVLTLVDDYLMYVVAYFLKKKSEVVGKLKEF</sequence>
<dbReference type="GO" id="GO:0006508">
    <property type="term" value="P:proteolysis"/>
    <property type="evidence" value="ECO:0007669"/>
    <property type="project" value="UniProtKB-KW"/>
</dbReference>
<keyword evidence="8" id="KW-0378">Hydrolase</keyword>
<dbReference type="GO" id="GO:0006310">
    <property type="term" value="P:DNA recombination"/>
    <property type="evidence" value="ECO:0007669"/>
    <property type="project" value="UniProtKB-KW"/>
</dbReference>
<evidence type="ECO:0000256" key="15">
    <source>
        <dbReference type="ARBA" id="ARBA00023172"/>
    </source>
</evidence>
<dbReference type="GO" id="GO:0003676">
    <property type="term" value="F:nucleic acid binding"/>
    <property type="evidence" value="ECO:0007669"/>
    <property type="project" value="InterPro"/>
</dbReference>
<evidence type="ECO:0000256" key="9">
    <source>
        <dbReference type="ARBA" id="ARBA00022840"/>
    </source>
</evidence>
<evidence type="ECO:0000256" key="13">
    <source>
        <dbReference type="ARBA" id="ARBA00022932"/>
    </source>
</evidence>
<keyword evidence="9" id="KW-0067">ATP-binding</keyword>
<name>A0AAV1TRB8_9STRA</name>
<keyword evidence="15" id="KW-0233">DNA recombination</keyword>
<evidence type="ECO:0000256" key="14">
    <source>
        <dbReference type="ARBA" id="ARBA00023113"/>
    </source>
</evidence>
<dbReference type="Proteomes" id="UP001162060">
    <property type="component" value="Unassembled WGS sequence"/>
</dbReference>
<comment type="function">
    <text evidence="1">The aspartyl protease (PR) mediates the proteolytic cleavages of the Gag and Gag-Pol polyproteins after assembly of the VLP.</text>
</comment>
<evidence type="ECO:0000256" key="10">
    <source>
        <dbReference type="ARBA" id="ARBA00022842"/>
    </source>
</evidence>
<dbReference type="GO" id="GO:0008233">
    <property type="term" value="F:peptidase activity"/>
    <property type="evidence" value="ECO:0007669"/>
    <property type="project" value="UniProtKB-KW"/>
</dbReference>
<keyword evidence="11" id="KW-0229">DNA integration</keyword>
<accession>A0AAV1TRB8</accession>
<keyword evidence="2" id="KW-1188">Viral release from host cell</keyword>
<feature type="domain" description="Retrovirus-related Pol polyprotein from transposon TNT 1-94-like beta-barrel" evidence="16">
    <location>
        <begin position="6"/>
        <end position="77"/>
    </location>
</feature>
<dbReference type="AlphaFoldDB" id="A0AAV1TRB8"/>
<evidence type="ECO:0000313" key="18">
    <source>
        <dbReference type="Proteomes" id="UP001162060"/>
    </source>
</evidence>
<comment type="caution">
    <text evidence="17">The sequence shown here is derived from an EMBL/GenBank/DDBJ whole genome shotgun (WGS) entry which is preliminary data.</text>
</comment>
<proteinExistence type="predicted"/>
<dbReference type="GO" id="GO:0005524">
    <property type="term" value="F:ATP binding"/>
    <property type="evidence" value="ECO:0007669"/>
    <property type="project" value="UniProtKB-KW"/>
</dbReference>
<evidence type="ECO:0000256" key="6">
    <source>
        <dbReference type="ARBA" id="ARBA00022741"/>
    </source>
</evidence>
<dbReference type="InterPro" id="IPR054722">
    <property type="entry name" value="PolX-like_BBD"/>
</dbReference>
<keyword evidence="14" id="KW-0917">Virion maturation</keyword>
<evidence type="ECO:0000313" key="17">
    <source>
        <dbReference type="EMBL" id="CAK7923638.1"/>
    </source>
</evidence>
<dbReference type="GO" id="GO:0003964">
    <property type="term" value="F:RNA-directed DNA polymerase activity"/>
    <property type="evidence" value="ECO:0007669"/>
    <property type="project" value="UniProtKB-KW"/>
</dbReference>
<keyword evidence="10" id="KW-0460">Magnesium</keyword>
<dbReference type="Gene3D" id="3.30.420.10">
    <property type="entry name" value="Ribonuclease H-like superfamily/Ribonuclease H"/>
    <property type="match status" value="1"/>
</dbReference>
<evidence type="ECO:0000256" key="1">
    <source>
        <dbReference type="ARBA" id="ARBA00002180"/>
    </source>
</evidence>
<organism evidence="17 18">
    <name type="scientific">Peronospora matthiolae</name>
    <dbReference type="NCBI Taxonomy" id="2874970"/>
    <lineage>
        <taxon>Eukaryota</taxon>
        <taxon>Sar</taxon>
        <taxon>Stramenopiles</taxon>
        <taxon>Oomycota</taxon>
        <taxon>Peronosporomycetes</taxon>
        <taxon>Peronosporales</taxon>
        <taxon>Peronosporaceae</taxon>
        <taxon>Peronospora</taxon>
    </lineage>
</organism>
<keyword evidence="12" id="KW-0695">RNA-directed DNA polymerase</keyword>
<evidence type="ECO:0000256" key="4">
    <source>
        <dbReference type="ARBA" id="ARBA00022722"/>
    </source>
</evidence>
<dbReference type="EMBL" id="CAKLBY020000069">
    <property type="protein sequence ID" value="CAK7923638.1"/>
    <property type="molecule type" value="Genomic_DNA"/>
</dbReference>
<evidence type="ECO:0000256" key="8">
    <source>
        <dbReference type="ARBA" id="ARBA00022801"/>
    </source>
</evidence>
<keyword evidence="13" id="KW-0548">Nucleotidyltransferase</keyword>
<evidence type="ECO:0000256" key="7">
    <source>
        <dbReference type="ARBA" id="ARBA00022759"/>
    </source>
</evidence>
<keyword evidence="4" id="KW-0540">Nuclease</keyword>
<evidence type="ECO:0000256" key="12">
    <source>
        <dbReference type="ARBA" id="ARBA00022918"/>
    </source>
</evidence>
<dbReference type="Pfam" id="PF22936">
    <property type="entry name" value="Pol_BBD"/>
    <property type="match status" value="1"/>
</dbReference>
<evidence type="ECO:0000256" key="2">
    <source>
        <dbReference type="ARBA" id="ARBA00022612"/>
    </source>
</evidence>
<dbReference type="GO" id="GO:0003887">
    <property type="term" value="F:DNA-directed DNA polymerase activity"/>
    <property type="evidence" value="ECO:0007669"/>
    <property type="project" value="UniProtKB-KW"/>
</dbReference>
<reference evidence="17" key="1">
    <citation type="submission" date="2024-01" db="EMBL/GenBank/DDBJ databases">
        <authorList>
            <person name="Webb A."/>
        </authorList>
    </citation>
    <scope>NUCLEOTIDE SEQUENCE</scope>
    <source>
        <strain evidence="17">Pm1</strain>
    </source>
</reference>
<keyword evidence="13" id="KW-0239">DNA-directed DNA polymerase</keyword>